<sequence length="414" mass="47618">MKPWVSVLLMAFSVLCVMQIVALYSWLPNKYKKDLNSCLSIENHISISSRETLGEKFKQLTKEGKNLGLSKAELVLLLDQALRESQNGEVQGFGSKKEESIPFRAGTVDQKVVESIVTYPWSDISNPINPHDYELVINQPNFCNKDGLNKTSVFVLVLMTSSPSNFKQRDIQRKSCMSLSQVYGRNFLSLFLLGDSGNEKISAKVVEESFKHGDILQENFQDSYINLTVKIQMGMKWVSMYCPQAEYILKTDDDVFVSLSNIAQLLEKAPRKNYYTGYVYTGTKPLREKKYKWYVSEEQYPRTIFPPYCCGIGYILSGDLAPKIFTQSLTIPYIYLEDVFTGLCIEKLNIVPKVNPGFFVDKQDYDYCTFKRAYAVHVNKPIEMFKYWNNLAENTANVTCKVRMEHLRHRRTFG</sequence>
<evidence type="ECO:0000256" key="3">
    <source>
        <dbReference type="ARBA" id="ARBA00022676"/>
    </source>
</evidence>
<evidence type="ECO:0000313" key="13">
    <source>
        <dbReference type="Proteomes" id="UP001152320"/>
    </source>
</evidence>
<keyword evidence="13" id="KW-1185">Reference proteome</keyword>
<dbReference type="EC" id="2.4.1.-" evidence="11"/>
<keyword evidence="6 11" id="KW-0735">Signal-anchor</keyword>
<protein>
    <recommendedName>
        <fullName evidence="11">Hexosyltransferase</fullName>
        <ecNumber evidence="11">2.4.1.-</ecNumber>
    </recommendedName>
</protein>
<keyword evidence="8 11" id="KW-0333">Golgi apparatus</keyword>
<evidence type="ECO:0000256" key="8">
    <source>
        <dbReference type="ARBA" id="ARBA00023034"/>
    </source>
</evidence>
<evidence type="ECO:0000256" key="10">
    <source>
        <dbReference type="ARBA" id="ARBA00023180"/>
    </source>
</evidence>
<reference evidence="12" key="1">
    <citation type="submission" date="2021-10" db="EMBL/GenBank/DDBJ databases">
        <title>Tropical sea cucumber genome reveals ecological adaptation and Cuvierian tubules defense mechanism.</title>
        <authorList>
            <person name="Chen T."/>
        </authorList>
    </citation>
    <scope>NUCLEOTIDE SEQUENCE</scope>
    <source>
        <strain evidence="12">Nanhai2018</strain>
        <tissue evidence="12">Muscle</tissue>
    </source>
</reference>
<evidence type="ECO:0000256" key="2">
    <source>
        <dbReference type="ARBA" id="ARBA00008661"/>
    </source>
</evidence>
<evidence type="ECO:0000256" key="6">
    <source>
        <dbReference type="ARBA" id="ARBA00022968"/>
    </source>
</evidence>
<dbReference type="PANTHER" id="PTHR11214:SF314">
    <property type="entry name" value="HEXOSYLTRANSFERASE"/>
    <property type="match status" value="1"/>
</dbReference>
<dbReference type="EMBL" id="JAIZAY010000008">
    <property type="protein sequence ID" value="KAJ8036904.1"/>
    <property type="molecule type" value="Genomic_DNA"/>
</dbReference>
<dbReference type="AlphaFoldDB" id="A0A9Q1C2H1"/>
<keyword evidence="9 11" id="KW-0472">Membrane</keyword>
<keyword evidence="7 11" id="KW-1133">Transmembrane helix</keyword>
<dbReference type="Proteomes" id="UP001152320">
    <property type="component" value="Chromosome 8"/>
</dbReference>
<accession>A0A9Q1C2H1</accession>
<comment type="similarity">
    <text evidence="2 11">Belongs to the glycosyltransferase 31 family.</text>
</comment>
<dbReference type="Pfam" id="PF01762">
    <property type="entry name" value="Galactosyl_T"/>
    <property type="match status" value="1"/>
</dbReference>
<keyword evidence="10" id="KW-0325">Glycoprotein</keyword>
<comment type="subcellular location">
    <subcellularLocation>
        <location evidence="1 11">Golgi apparatus membrane</location>
        <topology evidence="1 11">Single-pass type II membrane protein</topology>
    </subcellularLocation>
</comment>
<comment type="caution">
    <text evidence="12">The sequence shown here is derived from an EMBL/GenBank/DDBJ whole genome shotgun (WGS) entry which is preliminary data.</text>
</comment>
<evidence type="ECO:0000256" key="9">
    <source>
        <dbReference type="ARBA" id="ARBA00023136"/>
    </source>
</evidence>
<evidence type="ECO:0000256" key="5">
    <source>
        <dbReference type="ARBA" id="ARBA00022692"/>
    </source>
</evidence>
<dbReference type="OrthoDB" id="5957813at2759"/>
<keyword evidence="5 11" id="KW-0812">Transmembrane</keyword>
<feature type="transmembrane region" description="Helical" evidence="11">
    <location>
        <begin position="7"/>
        <end position="27"/>
    </location>
</feature>
<dbReference type="InterPro" id="IPR002659">
    <property type="entry name" value="Glyco_trans_31"/>
</dbReference>
<dbReference type="GO" id="GO:0006493">
    <property type="term" value="P:protein O-linked glycosylation"/>
    <property type="evidence" value="ECO:0007669"/>
    <property type="project" value="TreeGrafter"/>
</dbReference>
<organism evidence="12 13">
    <name type="scientific">Holothuria leucospilota</name>
    <name type="common">Black long sea cucumber</name>
    <name type="synonym">Mertensiothuria leucospilota</name>
    <dbReference type="NCBI Taxonomy" id="206669"/>
    <lineage>
        <taxon>Eukaryota</taxon>
        <taxon>Metazoa</taxon>
        <taxon>Echinodermata</taxon>
        <taxon>Eleutherozoa</taxon>
        <taxon>Echinozoa</taxon>
        <taxon>Holothuroidea</taxon>
        <taxon>Aspidochirotacea</taxon>
        <taxon>Aspidochirotida</taxon>
        <taxon>Holothuriidae</taxon>
        <taxon>Holothuria</taxon>
    </lineage>
</organism>
<gene>
    <name evidence="12" type="ORF">HOLleu_17568</name>
</gene>
<proteinExistence type="inferred from homology"/>
<evidence type="ECO:0000313" key="12">
    <source>
        <dbReference type="EMBL" id="KAJ8036904.1"/>
    </source>
</evidence>
<dbReference type="PANTHER" id="PTHR11214">
    <property type="entry name" value="BETA-1,3-N-ACETYLGLUCOSAMINYLTRANSFERASE"/>
    <property type="match status" value="1"/>
</dbReference>
<evidence type="ECO:0000256" key="4">
    <source>
        <dbReference type="ARBA" id="ARBA00022679"/>
    </source>
</evidence>
<name>A0A9Q1C2H1_HOLLE</name>
<dbReference type="FunFam" id="3.90.550.50:FF:000001">
    <property type="entry name" value="Hexosyltransferase"/>
    <property type="match status" value="1"/>
</dbReference>
<evidence type="ECO:0000256" key="1">
    <source>
        <dbReference type="ARBA" id="ARBA00004323"/>
    </source>
</evidence>
<dbReference type="GO" id="GO:0016758">
    <property type="term" value="F:hexosyltransferase activity"/>
    <property type="evidence" value="ECO:0007669"/>
    <property type="project" value="InterPro"/>
</dbReference>
<evidence type="ECO:0000256" key="11">
    <source>
        <dbReference type="RuleBase" id="RU363063"/>
    </source>
</evidence>
<keyword evidence="4" id="KW-0808">Transferase</keyword>
<evidence type="ECO:0000256" key="7">
    <source>
        <dbReference type="ARBA" id="ARBA00022989"/>
    </source>
</evidence>
<keyword evidence="3 11" id="KW-0328">Glycosyltransferase</keyword>
<dbReference type="GO" id="GO:0000139">
    <property type="term" value="C:Golgi membrane"/>
    <property type="evidence" value="ECO:0007669"/>
    <property type="project" value="UniProtKB-SubCell"/>
</dbReference>
<dbReference type="Gene3D" id="3.90.550.50">
    <property type="match status" value="1"/>
</dbReference>